<dbReference type="SUPFAM" id="SSF48371">
    <property type="entry name" value="ARM repeat"/>
    <property type="match status" value="1"/>
</dbReference>
<sequence>MAFKFGSPARRRDEPVGGANEFHRLFQAYEADFSDPVEEESKIIGELDTLDNLLVSLKLEGSIAPRTVQSMVSFFMKKRFGFPRKSLKDDRRVLHHTTLLLMAALTKECQVDSEDDADALAALYEFMLDPFAVDGSNRWTPAELGPHGSVLFAFALFVRHVERTNDAIHTATVSRLRSRQADNAGEFEMDDTLSDIVLEKGRSLGGLSLFSTIFTNSTTVESPVFDINDAAWRRLDGDTFPTYFPDRRRMWGLQDAGYAFFSRFVDDFGLLDVTKSTAELLAVVDLFAALVAHHPALRASVVQEVLRLTEPLGLLFPHQLSPLLRLLTAFCAPDTVATLTDQIGLDHPLATYTHVVGADSLEACSQIDVASTNGVTCKEALHLPDVVISIGTTGQSVTMEGRTLVCWHLGSSTTRLSLWDVVFTRLRQPAELADATDLIAALNWLAAYGRAAPRRFDAIWRRALGSSPDEANDAIHSLLSRHFTSGSLAVQAAALGVVTVLDVAVTALLVHGVAGEAMHALVVAQDAVGVLACLQCLILHMSSSPEVVVSLLLQLLEQPATDNVARIVTFRLLAQSLALPQVHKKLAPTMLFHGRALLFDAATTLLLADAPAPATPPSKPEAAFNFDRPTPVETPVLPYAFADVTSSDVAVVEAVLSAVRLLLDTSTVESQAIEAFVAHSNGPLNWPVACAAYLTCSASPVIPLVAARLLTTVSLHLTDSTLMAYFRTQDDMTAFLDSLLTIVQTSDAPRLQVAVWTLWTHCLDVQPSVLSLLFEHGTAAATLVDSIRGTYENGLYGVLASALGFILAIWEGLSHSNACHHMAALFRDQPLFWATLTQPLGVSPPHAHAAFAQGAIFKILAIEYHIERQRKIPGASNLADIVGSFRDLYDQWFHDYTSEDAAAMYLPTAHTNTDRALPLYVQAADVPASLYVLAQWTIFMEIVFLHPSTSRQGASASAVIQSSPSNSSRSRITCDSPMLPARTGAPSRPSNFSGDRTSLEWSLKLTARMAALATSAQVDPQAIRLLSRLSLCMIHHQVCEVKHKTNDPRWSTTQLRPSQQLDPTTSLHLITVVHSIVHHDASNAALWTASLLLLRQLAPPLPPLLLSRVVTHCITALASATTDDPLFSTVGQVLQTVLQHHIPADSTTAAFQLLAILIHASSRHMHEWQAVMPGSFSRLLEAIRAHIVPCCVWLSQDSLERHIEQLLWTVVHAIFALLVKLTPSTRPQIQVGDAIHVDLEAARPILDYVPLSAASCGGAAPAAGETVPCGIGHVLRLVKLTLQRSGTSESVAIPTATADAGLVLATTNYVLHENRYNHPPARRAEMRKAVGDVMALAKSTNPSTLIEALEALVQQVERAESSH</sequence>
<protein>
    <submittedName>
        <fullName evidence="1">Uncharacterized protein</fullName>
    </submittedName>
</protein>
<gene>
    <name evidence="1" type="ORF">H310_14892</name>
</gene>
<name>A0A024T8F8_9STRA</name>
<evidence type="ECO:0000313" key="1">
    <source>
        <dbReference type="EMBL" id="ETV90293.1"/>
    </source>
</evidence>
<dbReference type="OrthoDB" id="75717at2759"/>
<dbReference type="EMBL" id="KI914051">
    <property type="protein sequence ID" value="ETV90293.1"/>
    <property type="molecule type" value="Genomic_DNA"/>
</dbReference>
<dbReference type="GeneID" id="20091942"/>
<accession>A0A024T8F8</accession>
<dbReference type="VEuPathDB" id="FungiDB:H310_14892"/>
<dbReference type="InterPro" id="IPR016024">
    <property type="entry name" value="ARM-type_fold"/>
</dbReference>
<dbReference type="eggNOG" id="ENOG502RAAH">
    <property type="taxonomic scope" value="Eukaryota"/>
</dbReference>
<proteinExistence type="predicted"/>
<reference evidence="1" key="1">
    <citation type="submission" date="2013-12" db="EMBL/GenBank/DDBJ databases">
        <title>The Genome Sequence of Aphanomyces invadans NJM9701.</title>
        <authorList>
            <consortium name="The Broad Institute Genomics Platform"/>
            <person name="Russ C."/>
            <person name="Tyler B."/>
            <person name="van West P."/>
            <person name="Dieguez-Uribeondo J."/>
            <person name="Young S.K."/>
            <person name="Zeng Q."/>
            <person name="Gargeya S."/>
            <person name="Fitzgerald M."/>
            <person name="Abouelleil A."/>
            <person name="Alvarado L."/>
            <person name="Chapman S.B."/>
            <person name="Gainer-Dewar J."/>
            <person name="Goldberg J."/>
            <person name="Griggs A."/>
            <person name="Gujja S."/>
            <person name="Hansen M."/>
            <person name="Howarth C."/>
            <person name="Imamovic A."/>
            <person name="Ireland A."/>
            <person name="Larimer J."/>
            <person name="McCowan C."/>
            <person name="Murphy C."/>
            <person name="Pearson M."/>
            <person name="Poon T.W."/>
            <person name="Priest M."/>
            <person name="Roberts A."/>
            <person name="Saif S."/>
            <person name="Shea T."/>
            <person name="Sykes S."/>
            <person name="Wortman J."/>
            <person name="Nusbaum C."/>
            <person name="Birren B."/>
        </authorList>
    </citation>
    <scope>NUCLEOTIDE SEQUENCE [LARGE SCALE GENOMIC DNA]</scope>
    <source>
        <strain evidence="1">NJM9701</strain>
    </source>
</reference>
<dbReference type="RefSeq" id="XP_008881078.1">
    <property type="nucleotide sequence ID" value="XM_008882856.1"/>
</dbReference>
<dbReference type="STRING" id="157072.A0A024T8F8"/>
<organism evidence="1">
    <name type="scientific">Aphanomyces invadans</name>
    <dbReference type="NCBI Taxonomy" id="157072"/>
    <lineage>
        <taxon>Eukaryota</taxon>
        <taxon>Sar</taxon>
        <taxon>Stramenopiles</taxon>
        <taxon>Oomycota</taxon>
        <taxon>Saprolegniomycetes</taxon>
        <taxon>Saprolegniales</taxon>
        <taxon>Verrucalvaceae</taxon>
        <taxon>Aphanomyces</taxon>
    </lineage>
</organism>